<reference evidence="1 2" key="1">
    <citation type="submission" date="2023-07" db="EMBL/GenBank/DDBJ databases">
        <authorList>
            <person name="Girao M."/>
            <person name="Carvalho M.F."/>
        </authorList>
    </citation>
    <scope>NUCLEOTIDE SEQUENCE [LARGE SCALE GENOMIC DNA]</scope>
    <source>
        <strain evidence="1 2">66/93</strain>
    </source>
</reference>
<keyword evidence="1" id="KW-0378">Hydrolase</keyword>
<evidence type="ECO:0000313" key="1">
    <source>
        <dbReference type="EMBL" id="MEE2049428.1"/>
    </source>
</evidence>
<keyword evidence="1" id="KW-0540">Nuclease</keyword>
<proteinExistence type="predicted"/>
<dbReference type="Gene3D" id="1.10.30.50">
    <property type="match status" value="1"/>
</dbReference>
<dbReference type="GO" id="GO:0004519">
    <property type="term" value="F:endonuclease activity"/>
    <property type="evidence" value="ECO:0007669"/>
    <property type="project" value="UniProtKB-KW"/>
</dbReference>
<keyword evidence="1" id="KW-0255">Endonuclease</keyword>
<name>A0ABU7KJG4_9ACTN</name>
<evidence type="ECO:0000313" key="2">
    <source>
        <dbReference type="Proteomes" id="UP001348641"/>
    </source>
</evidence>
<protein>
    <submittedName>
        <fullName evidence="1">HNH endonuclease</fullName>
    </submittedName>
</protein>
<sequence>MIHVERAALPEALAEDLEKRTLGLVAERADGRAARRHWDNARACKGQLRQLLDGMASGIGRCMYCGDSAGTDIDHFAPLFFAPQRAFAWPNHLLACSYCNSHAKREQFPIGDDGSPLLVDPSTENPSDHLFLVLSTGSYQALTPRGKETIKVFGLNRGALEQGRRNAFSITKYVLEAYLRYHDNGMGKQAREVLNDLEQQPFADVREAMQWTWRNAAAEDAELLLGGREMLRAIAVLATR</sequence>
<dbReference type="EMBL" id="JAUUCC010000004">
    <property type="protein sequence ID" value="MEE2049428.1"/>
    <property type="molecule type" value="Genomic_DNA"/>
</dbReference>
<dbReference type="RefSeq" id="WP_330156703.1">
    <property type="nucleotide sequence ID" value="NZ_BAAAJA010000001.1"/>
</dbReference>
<gene>
    <name evidence="1" type="ORF">Q8A49_02850</name>
</gene>
<comment type="caution">
    <text evidence="1">The sequence shown here is derived from an EMBL/GenBank/DDBJ whole genome shotgun (WGS) entry which is preliminary data.</text>
</comment>
<organism evidence="1 2">
    <name type="scientific">Nocardiopsis tropica</name>
    <dbReference type="NCBI Taxonomy" id="109330"/>
    <lineage>
        <taxon>Bacteria</taxon>
        <taxon>Bacillati</taxon>
        <taxon>Actinomycetota</taxon>
        <taxon>Actinomycetes</taxon>
        <taxon>Streptosporangiales</taxon>
        <taxon>Nocardiopsidaceae</taxon>
        <taxon>Nocardiopsis</taxon>
    </lineage>
</organism>
<dbReference type="Proteomes" id="UP001348641">
    <property type="component" value="Unassembled WGS sequence"/>
</dbReference>
<accession>A0ABU7KJG4</accession>